<proteinExistence type="predicted"/>
<dbReference type="Gene3D" id="2.60.40.10">
    <property type="entry name" value="Immunoglobulins"/>
    <property type="match status" value="2"/>
</dbReference>
<gene>
    <name evidence="6" type="ORF">LSAA_14862</name>
</gene>
<keyword evidence="4" id="KW-0393">Immunoglobulin domain</keyword>
<accession>A0A7R8D9B5</accession>
<dbReference type="PANTHER" id="PTHR12231">
    <property type="entry name" value="CTX-RELATED TYPE I TRANSMEMBRANE PROTEIN"/>
    <property type="match status" value="1"/>
</dbReference>
<dbReference type="Pfam" id="PF07679">
    <property type="entry name" value="I-set"/>
    <property type="match status" value="1"/>
</dbReference>
<dbReference type="OrthoDB" id="6332807at2759"/>
<organism evidence="6 7">
    <name type="scientific">Lepeophtheirus salmonis</name>
    <name type="common">Salmon louse</name>
    <name type="synonym">Caligus salmonis</name>
    <dbReference type="NCBI Taxonomy" id="72036"/>
    <lineage>
        <taxon>Eukaryota</taxon>
        <taxon>Metazoa</taxon>
        <taxon>Ecdysozoa</taxon>
        <taxon>Arthropoda</taxon>
        <taxon>Crustacea</taxon>
        <taxon>Multicrustacea</taxon>
        <taxon>Hexanauplia</taxon>
        <taxon>Copepoda</taxon>
        <taxon>Siphonostomatoida</taxon>
        <taxon>Caligidae</taxon>
        <taxon>Lepeophtheirus</taxon>
    </lineage>
</organism>
<evidence type="ECO:0000256" key="1">
    <source>
        <dbReference type="ARBA" id="ARBA00022729"/>
    </source>
</evidence>
<dbReference type="Proteomes" id="UP000675881">
    <property type="component" value="Chromosome 9"/>
</dbReference>
<evidence type="ECO:0000259" key="5">
    <source>
        <dbReference type="PROSITE" id="PS50835"/>
    </source>
</evidence>
<evidence type="ECO:0000256" key="4">
    <source>
        <dbReference type="ARBA" id="ARBA00023319"/>
    </source>
</evidence>
<keyword evidence="7" id="KW-1185">Reference proteome</keyword>
<feature type="domain" description="Ig-like" evidence="5">
    <location>
        <begin position="1"/>
        <end position="86"/>
    </location>
</feature>
<dbReference type="AlphaFoldDB" id="A0A7R8D9B5"/>
<feature type="domain" description="Ig-like" evidence="5">
    <location>
        <begin position="108"/>
        <end position="193"/>
    </location>
</feature>
<keyword evidence="1" id="KW-0732">Signal</keyword>
<dbReference type="InterPro" id="IPR013098">
    <property type="entry name" value="Ig_I-set"/>
</dbReference>
<evidence type="ECO:0000256" key="2">
    <source>
        <dbReference type="ARBA" id="ARBA00022737"/>
    </source>
</evidence>
<dbReference type="InterPro" id="IPR003599">
    <property type="entry name" value="Ig_sub"/>
</dbReference>
<dbReference type="SUPFAM" id="SSF48726">
    <property type="entry name" value="Immunoglobulin"/>
    <property type="match status" value="2"/>
</dbReference>
<name>A0A7R8D9B5_LEPSM</name>
<keyword evidence="2" id="KW-0677">Repeat</keyword>
<dbReference type="InterPro" id="IPR013783">
    <property type="entry name" value="Ig-like_fold"/>
</dbReference>
<dbReference type="SMART" id="SM00408">
    <property type="entry name" value="IGc2"/>
    <property type="match status" value="2"/>
</dbReference>
<dbReference type="SMART" id="SM00409">
    <property type="entry name" value="IG"/>
    <property type="match status" value="2"/>
</dbReference>
<dbReference type="InterPro" id="IPR036179">
    <property type="entry name" value="Ig-like_dom_sf"/>
</dbReference>
<dbReference type="InterPro" id="IPR051170">
    <property type="entry name" value="Neural/epithelial_adhesion"/>
</dbReference>
<evidence type="ECO:0000256" key="3">
    <source>
        <dbReference type="ARBA" id="ARBA00023157"/>
    </source>
</evidence>
<dbReference type="EMBL" id="HG994588">
    <property type="protein sequence ID" value="CAF3044029.1"/>
    <property type="molecule type" value="Genomic_DNA"/>
</dbReference>
<dbReference type="InterPro" id="IPR007110">
    <property type="entry name" value="Ig-like_dom"/>
</dbReference>
<evidence type="ECO:0000313" key="6">
    <source>
        <dbReference type="EMBL" id="CAF3044029.1"/>
    </source>
</evidence>
<dbReference type="InterPro" id="IPR003598">
    <property type="entry name" value="Ig_sub2"/>
</dbReference>
<evidence type="ECO:0000313" key="7">
    <source>
        <dbReference type="Proteomes" id="UP000675881"/>
    </source>
</evidence>
<dbReference type="GO" id="GO:0043005">
    <property type="term" value="C:neuron projection"/>
    <property type="evidence" value="ECO:0007669"/>
    <property type="project" value="TreeGrafter"/>
</dbReference>
<dbReference type="PANTHER" id="PTHR12231:SF269">
    <property type="entry name" value="FASCILIN 2-LIKE PROTEIN"/>
    <property type="match status" value="1"/>
</dbReference>
<dbReference type="PROSITE" id="PS50835">
    <property type="entry name" value="IG_LIKE"/>
    <property type="match status" value="2"/>
</dbReference>
<protein>
    <submittedName>
        <fullName evidence="6">(salmon louse) hypothetical protein</fullName>
    </submittedName>
</protein>
<dbReference type="Pfam" id="PF13927">
    <property type="entry name" value="Ig_3"/>
    <property type="match status" value="1"/>
</dbReference>
<keyword evidence="3" id="KW-1015">Disulfide bond</keyword>
<reference evidence="6" key="1">
    <citation type="submission" date="2021-02" db="EMBL/GenBank/DDBJ databases">
        <authorList>
            <person name="Bekaert M."/>
        </authorList>
    </citation>
    <scope>NUCLEOTIDE SEQUENCE</scope>
    <source>
        <strain evidence="6">IoA-00</strain>
    </source>
</reference>
<sequence length="203" mass="22665">MEKNTLECSASGNPAPRITWFKDGKPLIKEYPAQLTEGDYGEFSIESLSETKSVINLDCISESDAGLYECVAHTDQKEAKVGTEVQVVSFEPNGCVPRNLMNFEASKPIIFQWMETYMQILGLEAHLVCRSEGHETVHWYGPDGEMVGENNKKFVIKANGDLLIKDLNFGDMGMYRCMAKNSIGEDMKETFLYPLAPESSNTA</sequence>